<dbReference type="AlphaFoldDB" id="A0A1I0SQI0"/>
<dbReference type="Proteomes" id="UP000182054">
    <property type="component" value="Unassembled WGS sequence"/>
</dbReference>
<reference evidence="2 3" key="1">
    <citation type="submission" date="2016-10" db="EMBL/GenBank/DDBJ databases">
        <authorList>
            <person name="de Groot N.N."/>
        </authorList>
    </citation>
    <scope>NUCLEOTIDE SEQUENCE [LARGE SCALE GENOMIC DNA]</scope>
    <source>
        <strain evidence="2 3">DSM 44908</strain>
    </source>
</reference>
<organism evidence="2 3">
    <name type="scientific">Rhodococcoides kroppenstedtii</name>
    <dbReference type="NCBI Taxonomy" id="293050"/>
    <lineage>
        <taxon>Bacteria</taxon>
        <taxon>Bacillati</taxon>
        <taxon>Actinomycetota</taxon>
        <taxon>Actinomycetes</taxon>
        <taxon>Mycobacteriales</taxon>
        <taxon>Nocardiaceae</taxon>
        <taxon>Rhodococcoides</taxon>
    </lineage>
</organism>
<protein>
    <submittedName>
        <fullName evidence="2">Uncharacterized protein</fullName>
    </submittedName>
</protein>
<sequence>MSSDHQGRPESHLYRWYIHPLTSLIVLAALSLVIAAALGRDVGTLAFFGMLDFLRGCIEQIGEGGSRSSGDPELDEG</sequence>
<keyword evidence="1" id="KW-1133">Transmembrane helix</keyword>
<feature type="transmembrane region" description="Helical" evidence="1">
    <location>
        <begin position="16"/>
        <end position="38"/>
    </location>
</feature>
<evidence type="ECO:0000313" key="3">
    <source>
        <dbReference type="Proteomes" id="UP000182054"/>
    </source>
</evidence>
<accession>A0A1I0SQI0</accession>
<keyword evidence="1" id="KW-0812">Transmembrane</keyword>
<name>A0A1I0SQI0_9NOCA</name>
<gene>
    <name evidence="2" type="ORF">SAMN05444374_102130</name>
</gene>
<evidence type="ECO:0000313" key="2">
    <source>
        <dbReference type="EMBL" id="SFA41784.1"/>
    </source>
</evidence>
<evidence type="ECO:0000256" key="1">
    <source>
        <dbReference type="SAM" id="Phobius"/>
    </source>
</evidence>
<dbReference type="EMBL" id="FOJN01000002">
    <property type="protein sequence ID" value="SFA41784.1"/>
    <property type="molecule type" value="Genomic_DNA"/>
</dbReference>
<proteinExistence type="predicted"/>
<keyword evidence="1" id="KW-0472">Membrane</keyword>